<feature type="region of interest" description="Disordered" evidence="13">
    <location>
        <begin position="1"/>
        <end position="52"/>
    </location>
</feature>
<dbReference type="GO" id="GO:0106310">
    <property type="term" value="F:protein serine kinase activity"/>
    <property type="evidence" value="ECO:0007669"/>
    <property type="project" value="RHEA"/>
</dbReference>
<dbReference type="InterPro" id="IPR036947">
    <property type="entry name" value="POLO_box_dom_sf"/>
</dbReference>
<feature type="region of interest" description="Disordered" evidence="13">
    <location>
        <begin position="344"/>
        <end position="480"/>
    </location>
</feature>
<dbReference type="GO" id="GO:0044779">
    <property type="term" value="P:meiotic spindle checkpoint signaling"/>
    <property type="evidence" value="ECO:0007669"/>
    <property type="project" value="UniProtKB-ARBA"/>
</dbReference>
<evidence type="ECO:0000259" key="14">
    <source>
        <dbReference type="PROSITE" id="PS50011"/>
    </source>
</evidence>
<dbReference type="GO" id="GO:0005634">
    <property type="term" value="C:nucleus"/>
    <property type="evidence" value="ECO:0007669"/>
    <property type="project" value="TreeGrafter"/>
</dbReference>
<dbReference type="InterPro" id="IPR017441">
    <property type="entry name" value="Protein_kinase_ATP_BS"/>
</dbReference>
<dbReference type="Pfam" id="PF00069">
    <property type="entry name" value="Pkinase"/>
    <property type="match status" value="1"/>
</dbReference>
<organism evidence="18 19">
    <name type="scientific">Powellomyces hirtus</name>
    <dbReference type="NCBI Taxonomy" id="109895"/>
    <lineage>
        <taxon>Eukaryota</taxon>
        <taxon>Fungi</taxon>
        <taxon>Fungi incertae sedis</taxon>
        <taxon>Chytridiomycota</taxon>
        <taxon>Chytridiomycota incertae sedis</taxon>
        <taxon>Chytridiomycetes</taxon>
        <taxon>Spizellomycetales</taxon>
        <taxon>Powellomycetaceae</taxon>
        <taxon>Powellomyces</taxon>
    </lineage>
</organism>
<keyword evidence="4 12" id="KW-0808">Transferase</keyword>
<sequence length="981" mass="107711">MPPTPSRRPLAVPNSNRFDSSSRRVQSPSTGQYGSPQERGHNFTFSSPQKASKRFSNRIEDYEIGEMLGRGGFGFVHRAVSKHAGTYGQEVAIKMIDKRLMKAANMTRRVANEVEVHWQLRHPSILELYNYFEDQSYVYLVMEICQNGELYQYIHKRKCPLTEPEARGAIAQIVRGLLYLHANGIIHRDLKLSNLLLTENFDVKIADFGLAVKLNALDGEQKTMCGTPNYISPEIVSRLPYGLTSDVWSLGCMVVTVLTGTPPFESKAVKSTLDKVSRVEYTLPAHLSSDARDLVHRLLQKDPKKRLALQRVLSHPFFNPTLPVLSLRPLSAVFDSSQLNKQISRHESSQCSAESPSHYRAPPRETSSYHSSRDRADTERHSGLNRELRRAESKENIFIGKTNRETESVRNQRNYSPSPTTDRYRTLSTASGPSPHSHASSGSPPAFGSPTTQPSNHNLAQTEMSPSTSNASPSHLPPFSTVRLKPLKQKTKHGTVTILSTGSLLLDFFGEEYLMVISGDSSQIHLYDRTGDPTNPTESPIRSYQRSSLPAAFAKKFRYASRFVDLVRSKTPKIIFYSPQAKCVLMENSPLADFETMFYNSIRAHYSVSSGTIEIKIPRSDDPEKKDFEKHQIPLSSPLEGNAASDRVDIPMHLAPIVRHVQECLKQCMDVERSGKLDSGSQYPIILKSSHCRVVSAASKDAALPREKDSFHPSAMSTYTKTGSAGYGPGPSSGYPAGSSSGKEGGSRYAEADGVGSKWEGQHSSDRPERPPLSALNGDPTTRKAALASEERNGRPMSATTSNVGSSRRPTAAPIRATVSDTVATTSRKHMPSTTAGGSARGGGAVDTGPLLSSAKSAASGVGGSVGSLNFQHLPDVGWCVKTNDGKFVMLFNDGVRTVVDPRDQTMEWMPGPGEETRRFNIDRHLPDFAKAKLAFFPQFLRLAALGSGQQQQTSHSDVPPRPGTTTASVRSSSSAMRYRG</sequence>
<gene>
    <name evidence="18" type="ORF">PhCBS80983_g04689</name>
</gene>
<reference evidence="18 19" key="1">
    <citation type="journal article" date="2019" name="Sci. Rep.">
        <title>Comparative genomics of chytrid fungi reveal insights into the obligate biotrophic and pathogenic lifestyle of Synchytrium endobioticum.</title>
        <authorList>
            <person name="van de Vossenberg B.T.L.H."/>
            <person name="Warris S."/>
            <person name="Nguyen H.D.T."/>
            <person name="van Gent-Pelzer M.P.E."/>
            <person name="Joly D.L."/>
            <person name="van de Geest H.C."/>
            <person name="Bonants P.J.M."/>
            <person name="Smith D.S."/>
            <person name="Levesque C.A."/>
            <person name="van der Lee T.A.J."/>
        </authorList>
    </citation>
    <scope>NUCLEOTIDE SEQUENCE [LARGE SCALE GENOMIC DNA]</scope>
    <source>
        <strain evidence="18 19">CBS 809.83</strain>
    </source>
</reference>
<dbReference type="PANTHER" id="PTHR24345">
    <property type="entry name" value="SERINE/THREONINE-PROTEIN KINASE PLK"/>
    <property type="match status" value="1"/>
</dbReference>
<evidence type="ECO:0000256" key="2">
    <source>
        <dbReference type="ARBA" id="ARBA00022490"/>
    </source>
</evidence>
<dbReference type="SMART" id="SM00220">
    <property type="entry name" value="S_TKc"/>
    <property type="match status" value="1"/>
</dbReference>
<evidence type="ECO:0000256" key="4">
    <source>
        <dbReference type="ARBA" id="ARBA00022679"/>
    </source>
</evidence>
<dbReference type="InterPro" id="IPR011009">
    <property type="entry name" value="Kinase-like_dom_sf"/>
</dbReference>
<feature type="compositionally biased region" description="Basic and acidic residues" evidence="13">
    <location>
        <begin position="371"/>
        <end position="395"/>
    </location>
</feature>
<keyword evidence="19" id="KW-1185">Reference proteome</keyword>
<dbReference type="EC" id="2.7.11.21" evidence="12"/>
<accession>A0A507DWT1</accession>
<dbReference type="PROSITE" id="PS00107">
    <property type="entry name" value="PROTEIN_KINASE_ATP"/>
    <property type="match status" value="1"/>
</dbReference>
<evidence type="ECO:0000256" key="13">
    <source>
        <dbReference type="SAM" id="MobiDB-lite"/>
    </source>
</evidence>
<dbReference type="FunFam" id="1.10.510.10:FF:000235">
    <property type="entry name" value="Serine/threonine-protein kinase ark1"/>
    <property type="match status" value="1"/>
</dbReference>
<dbReference type="InterPro" id="IPR047108">
    <property type="entry name" value="Plk4-like_POLO_box_2_sf"/>
</dbReference>
<feature type="compositionally biased region" description="Low complexity" evidence="13">
    <location>
        <begin position="428"/>
        <end position="452"/>
    </location>
</feature>
<feature type="compositionally biased region" description="Polar residues" evidence="13">
    <location>
        <begin position="948"/>
        <end position="957"/>
    </location>
</feature>
<evidence type="ECO:0000313" key="18">
    <source>
        <dbReference type="EMBL" id="TPX56203.1"/>
    </source>
</evidence>
<protein>
    <recommendedName>
        <fullName evidence="12">Serine/threonine-protein kinase</fullName>
        <ecNumber evidence="12">2.7.11.21</ecNumber>
    </recommendedName>
</protein>
<feature type="region of interest" description="Disordered" evidence="13">
    <location>
        <begin position="948"/>
        <end position="981"/>
    </location>
</feature>
<keyword evidence="3 12" id="KW-0723">Serine/threonine-protein kinase</keyword>
<evidence type="ECO:0000259" key="17">
    <source>
        <dbReference type="PROSITE" id="PS51985"/>
    </source>
</evidence>
<dbReference type="InterPro" id="IPR046437">
    <property type="entry name" value="Ser_Thr-PK_POLO_box_1_sf"/>
</dbReference>
<dbReference type="Gene3D" id="1.10.510.10">
    <property type="entry name" value="Transferase(Phosphotransferase) domain 1"/>
    <property type="match status" value="1"/>
</dbReference>
<dbReference type="GO" id="GO:0005524">
    <property type="term" value="F:ATP binding"/>
    <property type="evidence" value="ECO:0007669"/>
    <property type="project" value="UniProtKB-UniRule"/>
</dbReference>
<name>A0A507DWT1_9FUNG</name>
<feature type="compositionally biased region" description="Low complexity" evidence="13">
    <location>
        <begin position="732"/>
        <end position="742"/>
    </location>
</feature>
<dbReference type="FunFam" id="3.30.200.20:FF:000042">
    <property type="entry name" value="Aurora kinase A"/>
    <property type="match status" value="1"/>
</dbReference>
<keyword evidence="8" id="KW-0832">Ubl conjugation</keyword>
<dbReference type="PROSITE" id="PS51984">
    <property type="entry name" value="CPB1"/>
    <property type="match status" value="1"/>
</dbReference>
<dbReference type="InterPro" id="IPR033698">
    <property type="entry name" value="POLO_box_Plk4_2"/>
</dbReference>
<feature type="binding site" evidence="11">
    <location>
        <position position="94"/>
    </location>
    <ligand>
        <name>ATP</name>
        <dbReference type="ChEBI" id="CHEBI:30616"/>
    </ligand>
</feature>
<dbReference type="InterPro" id="IPR033699">
    <property type="entry name" value="POLO_box_Plk4_1"/>
</dbReference>
<dbReference type="GO" id="GO:0045143">
    <property type="term" value="P:homologous chromosome segregation"/>
    <property type="evidence" value="ECO:0007669"/>
    <property type="project" value="UniProtKB-ARBA"/>
</dbReference>
<comment type="catalytic activity">
    <reaction evidence="9">
        <text>L-threonyl-[protein] + ATP = O-phospho-L-threonyl-[protein] + ADP + H(+)</text>
        <dbReference type="Rhea" id="RHEA:46608"/>
        <dbReference type="Rhea" id="RHEA-COMP:11060"/>
        <dbReference type="Rhea" id="RHEA-COMP:11605"/>
        <dbReference type="ChEBI" id="CHEBI:15378"/>
        <dbReference type="ChEBI" id="CHEBI:30013"/>
        <dbReference type="ChEBI" id="CHEBI:30616"/>
        <dbReference type="ChEBI" id="CHEBI:61977"/>
        <dbReference type="ChEBI" id="CHEBI:456216"/>
        <dbReference type="EC" id="2.7.11.1"/>
    </reaction>
</comment>
<feature type="domain" description="POLO box" evidence="15">
    <location>
        <begin position="481"/>
        <end position="569"/>
    </location>
</feature>
<feature type="compositionally biased region" description="Polar residues" evidence="13">
    <location>
        <begin position="798"/>
        <end position="809"/>
    </location>
</feature>
<dbReference type="GO" id="GO:0005737">
    <property type="term" value="C:cytoplasm"/>
    <property type="evidence" value="ECO:0007669"/>
    <property type="project" value="UniProtKB-SubCell"/>
</dbReference>
<dbReference type="EMBL" id="QEAQ01000081">
    <property type="protein sequence ID" value="TPX56203.1"/>
    <property type="molecule type" value="Genomic_DNA"/>
</dbReference>
<dbReference type="Gene3D" id="3.30.1120.120">
    <property type="match status" value="1"/>
</dbReference>
<keyword evidence="7 11" id="KW-0067">ATP-binding</keyword>
<feature type="compositionally biased region" description="Polar residues" evidence="13">
    <location>
        <begin position="411"/>
        <end position="421"/>
    </location>
</feature>
<comment type="subcellular location">
    <subcellularLocation>
        <location evidence="1">Cytoplasm</location>
    </subcellularLocation>
</comment>
<dbReference type="Pfam" id="PF18409">
    <property type="entry name" value="Plk4_PB2"/>
    <property type="match status" value="1"/>
</dbReference>
<dbReference type="STRING" id="109895.A0A507DWT1"/>
<dbReference type="Proteomes" id="UP000318582">
    <property type="component" value="Unassembled WGS sequence"/>
</dbReference>
<dbReference type="Gene3D" id="3.30.1120.130">
    <property type="match status" value="1"/>
</dbReference>
<evidence type="ECO:0000259" key="16">
    <source>
        <dbReference type="PROSITE" id="PS51984"/>
    </source>
</evidence>
<feature type="compositionally biased region" description="Low complexity" evidence="13">
    <location>
        <begin position="965"/>
        <end position="981"/>
    </location>
</feature>
<keyword evidence="5 11" id="KW-0547">Nucleotide-binding</keyword>
<dbReference type="GO" id="GO:1902115">
    <property type="term" value="P:regulation of organelle assembly"/>
    <property type="evidence" value="ECO:0007669"/>
    <property type="project" value="UniProtKB-ARBA"/>
</dbReference>
<dbReference type="PROSITE" id="PS00108">
    <property type="entry name" value="PROTEIN_KINASE_ST"/>
    <property type="match status" value="1"/>
</dbReference>
<comment type="caution">
    <text evidence="18">The sequence shown here is derived from an EMBL/GenBank/DDBJ whole genome shotgun (WGS) entry which is preliminary data.</text>
</comment>
<dbReference type="AlphaFoldDB" id="A0A507DWT1"/>
<dbReference type="GO" id="GO:0004674">
    <property type="term" value="F:protein serine/threonine kinase activity"/>
    <property type="evidence" value="ECO:0007669"/>
    <property type="project" value="UniProtKB-KW"/>
</dbReference>
<evidence type="ECO:0000256" key="6">
    <source>
        <dbReference type="ARBA" id="ARBA00022777"/>
    </source>
</evidence>
<dbReference type="Gene3D" id="3.30.1120.30">
    <property type="entry name" value="POLO box domain"/>
    <property type="match status" value="1"/>
</dbReference>
<dbReference type="GO" id="GO:0051233">
    <property type="term" value="C:spindle midzone"/>
    <property type="evidence" value="ECO:0007669"/>
    <property type="project" value="UniProtKB-ARBA"/>
</dbReference>
<comment type="catalytic activity">
    <reaction evidence="10">
        <text>L-seryl-[protein] + ATP = O-phospho-L-seryl-[protein] + ADP + H(+)</text>
        <dbReference type="Rhea" id="RHEA:17989"/>
        <dbReference type="Rhea" id="RHEA-COMP:9863"/>
        <dbReference type="Rhea" id="RHEA-COMP:11604"/>
        <dbReference type="ChEBI" id="CHEBI:15378"/>
        <dbReference type="ChEBI" id="CHEBI:29999"/>
        <dbReference type="ChEBI" id="CHEBI:30616"/>
        <dbReference type="ChEBI" id="CHEBI:83421"/>
        <dbReference type="ChEBI" id="CHEBI:456216"/>
        <dbReference type="EC" id="2.7.11.1"/>
    </reaction>
</comment>
<evidence type="ECO:0000256" key="9">
    <source>
        <dbReference type="ARBA" id="ARBA00047899"/>
    </source>
</evidence>
<dbReference type="GO" id="GO:0072479">
    <property type="term" value="P:response to mitotic cell cycle spindle assembly checkpoint signaling"/>
    <property type="evidence" value="ECO:0007669"/>
    <property type="project" value="UniProtKB-ARBA"/>
</dbReference>
<comment type="similarity">
    <text evidence="12">Belongs to the protein kinase superfamily. Ser/Thr protein kinase family. CDC5/Polo subfamily.</text>
</comment>
<feature type="domain" description="Cryptic POLO box 1 (CPB1)" evidence="16">
    <location>
        <begin position="471"/>
        <end position="570"/>
    </location>
</feature>
<evidence type="ECO:0000256" key="1">
    <source>
        <dbReference type="ARBA" id="ARBA00004496"/>
    </source>
</evidence>
<feature type="region of interest" description="Disordered" evidence="13">
    <location>
        <begin position="701"/>
        <end position="848"/>
    </location>
</feature>
<dbReference type="PANTHER" id="PTHR24345:SF91">
    <property type="entry name" value="SERINE_THREONINE-PROTEIN KINASE PLK4"/>
    <property type="match status" value="1"/>
</dbReference>
<dbReference type="GO" id="GO:0090266">
    <property type="term" value="P:regulation of mitotic cell cycle spindle assembly checkpoint"/>
    <property type="evidence" value="ECO:0007669"/>
    <property type="project" value="UniProtKB-ARBA"/>
</dbReference>
<keyword evidence="2" id="KW-0963">Cytoplasm</keyword>
<feature type="domain" description="Cryptic POLO box 2 (CPB2)" evidence="17">
    <location>
        <begin position="571"/>
        <end position="697"/>
    </location>
</feature>
<dbReference type="GO" id="GO:0032465">
    <property type="term" value="P:regulation of cytokinesis"/>
    <property type="evidence" value="ECO:0007669"/>
    <property type="project" value="UniProtKB-ARBA"/>
</dbReference>
<evidence type="ECO:0000256" key="5">
    <source>
        <dbReference type="ARBA" id="ARBA00022741"/>
    </source>
</evidence>
<proteinExistence type="inferred from homology"/>
<dbReference type="PROSITE" id="PS50011">
    <property type="entry name" value="PROTEIN_KINASE_DOM"/>
    <property type="match status" value="1"/>
</dbReference>
<dbReference type="GO" id="GO:0000776">
    <property type="term" value="C:kinetochore"/>
    <property type="evidence" value="ECO:0007669"/>
    <property type="project" value="UniProtKB-ARBA"/>
</dbReference>
<evidence type="ECO:0000256" key="8">
    <source>
        <dbReference type="ARBA" id="ARBA00022843"/>
    </source>
</evidence>
<dbReference type="PROSITE" id="PS51985">
    <property type="entry name" value="CPB2"/>
    <property type="match status" value="1"/>
</dbReference>
<dbReference type="InterPro" id="IPR000959">
    <property type="entry name" value="POLO_box_dom"/>
</dbReference>
<dbReference type="Pfam" id="PF18190">
    <property type="entry name" value="Plk4_PB1"/>
    <property type="match status" value="1"/>
</dbReference>
<feature type="compositionally biased region" description="Polar residues" evidence="13">
    <location>
        <begin position="453"/>
        <end position="473"/>
    </location>
</feature>
<evidence type="ECO:0000256" key="12">
    <source>
        <dbReference type="RuleBase" id="RU361162"/>
    </source>
</evidence>
<feature type="compositionally biased region" description="Basic and acidic residues" evidence="13">
    <location>
        <begin position="760"/>
        <end position="770"/>
    </location>
</feature>
<evidence type="ECO:0000259" key="15">
    <source>
        <dbReference type="PROSITE" id="PS50078"/>
    </source>
</evidence>
<feature type="domain" description="Protein kinase" evidence="14">
    <location>
        <begin position="62"/>
        <end position="318"/>
    </location>
</feature>
<dbReference type="GO" id="GO:0008608">
    <property type="term" value="P:attachment of spindle microtubules to kinetochore"/>
    <property type="evidence" value="ECO:0007669"/>
    <property type="project" value="UniProtKB-ARBA"/>
</dbReference>
<dbReference type="PROSITE" id="PS50078">
    <property type="entry name" value="POLO_BOX"/>
    <property type="match status" value="1"/>
</dbReference>
<evidence type="ECO:0000256" key="10">
    <source>
        <dbReference type="ARBA" id="ARBA00048679"/>
    </source>
</evidence>
<evidence type="ECO:0000256" key="11">
    <source>
        <dbReference type="PROSITE-ProRule" id="PRU10141"/>
    </source>
</evidence>
<dbReference type="InterPro" id="IPR008271">
    <property type="entry name" value="Ser/Thr_kinase_AS"/>
</dbReference>
<evidence type="ECO:0000313" key="19">
    <source>
        <dbReference type="Proteomes" id="UP000318582"/>
    </source>
</evidence>
<evidence type="ECO:0000256" key="7">
    <source>
        <dbReference type="ARBA" id="ARBA00022840"/>
    </source>
</evidence>
<dbReference type="SUPFAM" id="SSF56112">
    <property type="entry name" value="Protein kinase-like (PK-like)"/>
    <property type="match status" value="1"/>
</dbReference>
<dbReference type="InterPro" id="IPR000719">
    <property type="entry name" value="Prot_kinase_dom"/>
</dbReference>
<comment type="catalytic activity">
    <reaction evidence="12">
        <text>L-threonyl-[protein] + ATP = O-phospho-L-threonyl-[protein] + ADP + H(+)</text>
        <dbReference type="Rhea" id="RHEA:46608"/>
        <dbReference type="Rhea" id="RHEA-COMP:11060"/>
        <dbReference type="Rhea" id="RHEA-COMP:11605"/>
        <dbReference type="ChEBI" id="CHEBI:15378"/>
        <dbReference type="ChEBI" id="CHEBI:30013"/>
        <dbReference type="ChEBI" id="CHEBI:30616"/>
        <dbReference type="ChEBI" id="CHEBI:61977"/>
        <dbReference type="ChEBI" id="CHEBI:456216"/>
        <dbReference type="EC" id="2.7.11.21"/>
    </reaction>
</comment>
<feature type="compositionally biased region" description="Polar residues" evidence="13">
    <location>
        <begin position="13"/>
        <end position="35"/>
    </location>
</feature>
<evidence type="ECO:0000256" key="3">
    <source>
        <dbReference type="ARBA" id="ARBA00022527"/>
    </source>
</evidence>
<keyword evidence="6 12" id="KW-0418">Kinase</keyword>
<dbReference type="GO" id="GO:0032133">
    <property type="term" value="C:chromosome passenger complex"/>
    <property type="evidence" value="ECO:0007669"/>
    <property type="project" value="UniProtKB-ARBA"/>
</dbReference>